<feature type="chain" id="PRO_5044882557" description="Gnk2-homologous domain-containing protein" evidence="7">
    <location>
        <begin position="23"/>
        <end position="285"/>
    </location>
</feature>
<dbReference type="CDD" id="cd23509">
    <property type="entry name" value="Gnk2-like"/>
    <property type="match status" value="2"/>
</dbReference>
<dbReference type="AlphaFoldDB" id="A0ABC8Z9J4"/>
<protein>
    <recommendedName>
        <fullName evidence="8">Gnk2-homologous domain-containing protein</fullName>
    </recommendedName>
</protein>
<feature type="domain" description="Gnk2-homologous" evidence="8">
    <location>
        <begin position="142"/>
        <end position="250"/>
    </location>
</feature>
<feature type="domain" description="Gnk2-homologous" evidence="8">
    <location>
        <begin position="28"/>
        <end position="135"/>
    </location>
</feature>
<dbReference type="InterPro" id="IPR038408">
    <property type="entry name" value="GNK2_sf"/>
</dbReference>
<dbReference type="PROSITE" id="PS51473">
    <property type="entry name" value="GNK2"/>
    <property type="match status" value="2"/>
</dbReference>
<feature type="region of interest" description="Disordered" evidence="6">
    <location>
        <begin position="257"/>
        <end position="285"/>
    </location>
</feature>
<organism evidence="9 10">
    <name type="scientific">Urochloa decumbens</name>
    <dbReference type="NCBI Taxonomy" id="240449"/>
    <lineage>
        <taxon>Eukaryota</taxon>
        <taxon>Viridiplantae</taxon>
        <taxon>Streptophyta</taxon>
        <taxon>Embryophyta</taxon>
        <taxon>Tracheophyta</taxon>
        <taxon>Spermatophyta</taxon>
        <taxon>Magnoliopsida</taxon>
        <taxon>Liliopsida</taxon>
        <taxon>Poales</taxon>
        <taxon>Poaceae</taxon>
        <taxon>PACMAD clade</taxon>
        <taxon>Panicoideae</taxon>
        <taxon>Panicodae</taxon>
        <taxon>Paniceae</taxon>
        <taxon>Melinidinae</taxon>
        <taxon>Urochloa</taxon>
    </lineage>
</organism>
<evidence type="ECO:0000256" key="1">
    <source>
        <dbReference type="ARBA" id="ARBA00004613"/>
    </source>
</evidence>
<dbReference type="FunFam" id="3.30.430.20:FF:000002">
    <property type="entry name" value="Cysteine-rich receptor-like protein kinase 10"/>
    <property type="match status" value="1"/>
</dbReference>
<accession>A0ABC8Z9J4</accession>
<evidence type="ECO:0000313" key="9">
    <source>
        <dbReference type="EMBL" id="CAL4958006.1"/>
    </source>
</evidence>
<dbReference type="Gene3D" id="3.30.430.20">
    <property type="entry name" value="Gnk2 domain, C-X8-C-X2-C motif"/>
    <property type="match status" value="2"/>
</dbReference>
<dbReference type="InterPro" id="IPR050581">
    <property type="entry name" value="CRR_secretory_protein"/>
</dbReference>
<dbReference type="GO" id="GO:0005576">
    <property type="term" value="C:extracellular region"/>
    <property type="evidence" value="ECO:0007669"/>
    <property type="project" value="UniProtKB-SubCell"/>
</dbReference>
<evidence type="ECO:0000256" key="7">
    <source>
        <dbReference type="SAM" id="SignalP"/>
    </source>
</evidence>
<evidence type="ECO:0000256" key="4">
    <source>
        <dbReference type="ARBA" id="ARBA00022737"/>
    </source>
</evidence>
<feature type="compositionally biased region" description="Basic and acidic residues" evidence="6">
    <location>
        <begin position="274"/>
        <end position="285"/>
    </location>
</feature>
<dbReference type="Pfam" id="PF01657">
    <property type="entry name" value="Stress-antifung"/>
    <property type="match status" value="2"/>
</dbReference>
<name>A0ABC8Z9J4_9POAL</name>
<evidence type="ECO:0000259" key="8">
    <source>
        <dbReference type="PROSITE" id="PS51473"/>
    </source>
</evidence>
<evidence type="ECO:0000256" key="3">
    <source>
        <dbReference type="ARBA" id="ARBA00022729"/>
    </source>
</evidence>
<reference evidence="9" key="1">
    <citation type="submission" date="2024-10" db="EMBL/GenBank/DDBJ databases">
        <authorList>
            <person name="Ryan C."/>
        </authorList>
    </citation>
    <scope>NUCLEOTIDE SEQUENCE [LARGE SCALE GENOMIC DNA]</scope>
</reference>
<keyword evidence="3 7" id="KW-0732">Signal</keyword>
<keyword evidence="2" id="KW-0964">Secreted</keyword>
<keyword evidence="4" id="KW-0677">Repeat</keyword>
<dbReference type="Proteomes" id="UP001497457">
    <property type="component" value="Chromosome 18b"/>
</dbReference>
<feature type="signal peptide" evidence="7">
    <location>
        <begin position="1"/>
        <end position="22"/>
    </location>
</feature>
<evidence type="ECO:0000256" key="5">
    <source>
        <dbReference type="ARBA" id="ARBA00038515"/>
    </source>
</evidence>
<gene>
    <name evidence="9" type="ORF">URODEC1_LOCUS42881</name>
</gene>
<proteinExistence type="inferred from homology"/>
<dbReference type="PANTHER" id="PTHR32411:SF43">
    <property type="entry name" value="CYSTEINE-RICH REPEAT SECRETORY PROTEIN 38"/>
    <property type="match status" value="1"/>
</dbReference>
<evidence type="ECO:0000256" key="2">
    <source>
        <dbReference type="ARBA" id="ARBA00022525"/>
    </source>
</evidence>
<evidence type="ECO:0000256" key="6">
    <source>
        <dbReference type="SAM" id="MobiDB-lite"/>
    </source>
</evidence>
<dbReference type="EMBL" id="OZ075128">
    <property type="protein sequence ID" value="CAL4958006.1"/>
    <property type="molecule type" value="Genomic_DNA"/>
</dbReference>
<keyword evidence="10" id="KW-1185">Reference proteome</keyword>
<sequence length="285" mass="30256">MISLRILLLLCWSLRLAGTANADDLVWPQIPYCPQDNMNYTHGDAFQAKLDALLSSLPAAAASSGFATNTTGGGAVTPDQAFGLAQCRGDITLSDCRACLNNTAREMAGGGACQGRKNAMLVHEGCLLRYSNASFFGAPDTGDPIFSVGNVQNDVSTQPEKFASRLSALMGNLTWKAAYGSPRKFAVGEVYHAAFVTIYGMARCTEDMGADDCYLCLQIVVKTIPKCCTGKEGGRVFARSCSVRFEVYRFYNEEAAEAAMSPASPPSPGGGRVNDSDHTGPRSTG</sequence>
<comment type="subcellular location">
    <subcellularLocation>
        <location evidence="1">Secreted</location>
    </subcellularLocation>
</comment>
<dbReference type="PANTHER" id="PTHR32411">
    <property type="entry name" value="CYSTEINE-RICH REPEAT SECRETORY PROTEIN 38-RELATED"/>
    <property type="match status" value="1"/>
</dbReference>
<comment type="similarity">
    <text evidence="5">Belongs to the cysteine-rich repeat secretory protein family.</text>
</comment>
<dbReference type="InterPro" id="IPR002902">
    <property type="entry name" value="GNK2"/>
</dbReference>
<evidence type="ECO:0000313" key="10">
    <source>
        <dbReference type="Proteomes" id="UP001497457"/>
    </source>
</evidence>